<keyword evidence="2" id="KW-1185">Reference proteome</keyword>
<dbReference type="EMBL" id="JACCBH010000001">
    <property type="protein sequence ID" value="NYD53549.1"/>
    <property type="molecule type" value="Genomic_DNA"/>
</dbReference>
<proteinExistence type="predicted"/>
<evidence type="ECO:0000313" key="1">
    <source>
        <dbReference type="EMBL" id="NYD53549.1"/>
    </source>
</evidence>
<dbReference type="Proteomes" id="UP000552045">
    <property type="component" value="Unassembled WGS sequence"/>
</dbReference>
<accession>A0A7Y9ET98</accession>
<evidence type="ECO:0000313" key="2">
    <source>
        <dbReference type="Proteomes" id="UP000552045"/>
    </source>
</evidence>
<organism evidence="1 2">
    <name type="scientific">Microbacterium pseudoresistens</name>
    <dbReference type="NCBI Taxonomy" id="640634"/>
    <lineage>
        <taxon>Bacteria</taxon>
        <taxon>Bacillati</taxon>
        <taxon>Actinomycetota</taxon>
        <taxon>Actinomycetes</taxon>
        <taxon>Micrococcales</taxon>
        <taxon>Microbacteriaceae</taxon>
        <taxon>Microbacterium</taxon>
    </lineage>
</organism>
<protein>
    <submittedName>
        <fullName evidence="1">Uncharacterized protein</fullName>
    </submittedName>
</protein>
<sequence length="208" mass="21420">MTEPDPLIDDIDARILTVAGADVEILERRGDVEAGADDTVVFLGDGGSEPGWRVLMHDLPSDLRVLSVDVTDGATLTAALDALGIAAAHFVAAAEHTPALLDHAAEHAVRTLTLTGAVADDSAARLAAFPTRPAVLWIHGAVPTADALAGYVTAGGSVTEIALEGVSGAEQHARPAVFRQALLERMGYLAAPMIPGPPTEAVILRSAD</sequence>
<dbReference type="AlphaFoldDB" id="A0A7Y9ET98"/>
<dbReference type="RefSeq" id="WP_179431187.1">
    <property type="nucleotide sequence ID" value="NZ_BAABLC010000005.1"/>
</dbReference>
<name>A0A7Y9ET98_9MICO</name>
<dbReference type="Gene3D" id="3.40.50.720">
    <property type="entry name" value="NAD(P)-binding Rossmann-like Domain"/>
    <property type="match status" value="1"/>
</dbReference>
<gene>
    <name evidence="1" type="ORF">BKA02_000604</name>
</gene>
<comment type="caution">
    <text evidence="1">The sequence shown here is derived from an EMBL/GenBank/DDBJ whole genome shotgun (WGS) entry which is preliminary data.</text>
</comment>
<reference evidence="1 2" key="1">
    <citation type="submission" date="2020-07" db="EMBL/GenBank/DDBJ databases">
        <title>Sequencing the genomes of 1000 actinobacteria strains.</title>
        <authorList>
            <person name="Klenk H.-P."/>
        </authorList>
    </citation>
    <scope>NUCLEOTIDE SEQUENCE [LARGE SCALE GENOMIC DNA]</scope>
    <source>
        <strain evidence="1 2">DSM 22185</strain>
    </source>
</reference>